<keyword evidence="2" id="KW-0175">Coiled coil</keyword>
<feature type="region of interest" description="Disordered" evidence="3">
    <location>
        <begin position="1"/>
        <end position="44"/>
    </location>
</feature>
<dbReference type="AlphaFoldDB" id="A0AAE0LSF7"/>
<dbReference type="GeneID" id="87844436"/>
<name>A0AAE0LSF7_9PEZI</name>
<sequence length="305" mass="32440">MPNTNPNPHPAPPPNSTSNPNPHPTSSSSSPPTKPATTDTNRETSTIDALLTGYLSLLDEYTALRHTLHALQARMYHDLARANFAAERGVRRYGRDYYDGRMQAGRRVRVCDGGGGLAGGDVDVKGAEGDREEEGVGGGGEREGEDGKKGEEGDDPREREGVVFRVAVYPPPGRGAGGKGEDEGPGTEAPTTEAADGNGNGDREEKKPGKEGPAGGGEGEKQSVNPIDPLRWFGILTPLPLRQAQGHAIKAVEEIIPQLATLSAAMAAVELEVRRARKKRAKAEKAEEKKLVALEEKMGEVDVNE</sequence>
<dbReference type="GO" id="GO:0070072">
    <property type="term" value="P:vacuolar proton-transporting V-type ATPase complex assembly"/>
    <property type="evidence" value="ECO:0007669"/>
    <property type="project" value="InterPro"/>
</dbReference>
<organism evidence="4 5">
    <name type="scientific">Chaetomium fimeti</name>
    <dbReference type="NCBI Taxonomy" id="1854472"/>
    <lineage>
        <taxon>Eukaryota</taxon>
        <taxon>Fungi</taxon>
        <taxon>Dikarya</taxon>
        <taxon>Ascomycota</taxon>
        <taxon>Pezizomycotina</taxon>
        <taxon>Sordariomycetes</taxon>
        <taxon>Sordariomycetidae</taxon>
        <taxon>Sordariales</taxon>
        <taxon>Chaetomiaceae</taxon>
        <taxon>Chaetomium</taxon>
    </lineage>
</organism>
<dbReference type="EMBL" id="JAUEPN010000004">
    <property type="protein sequence ID" value="KAK3296146.1"/>
    <property type="molecule type" value="Genomic_DNA"/>
</dbReference>
<dbReference type="InterPro" id="IPR040357">
    <property type="entry name" value="Vma22/CCDC115"/>
</dbReference>
<keyword evidence="5" id="KW-1185">Reference proteome</keyword>
<dbReference type="GO" id="GO:0051082">
    <property type="term" value="F:unfolded protein binding"/>
    <property type="evidence" value="ECO:0007669"/>
    <property type="project" value="TreeGrafter"/>
</dbReference>
<evidence type="ECO:0000256" key="3">
    <source>
        <dbReference type="SAM" id="MobiDB-lite"/>
    </source>
</evidence>
<feature type="compositionally biased region" description="Low complexity" evidence="3">
    <location>
        <begin position="16"/>
        <end position="38"/>
    </location>
</feature>
<feature type="compositionally biased region" description="Basic and acidic residues" evidence="3">
    <location>
        <begin position="201"/>
        <end position="210"/>
    </location>
</feature>
<dbReference type="PANTHER" id="PTHR31996:SF2">
    <property type="entry name" value="COILED-COIL DOMAIN-CONTAINING PROTEIN 115"/>
    <property type="match status" value="1"/>
</dbReference>
<evidence type="ECO:0000313" key="4">
    <source>
        <dbReference type="EMBL" id="KAK3296146.1"/>
    </source>
</evidence>
<evidence type="ECO:0000256" key="2">
    <source>
        <dbReference type="SAM" id="Coils"/>
    </source>
</evidence>
<dbReference type="GO" id="GO:1990871">
    <property type="term" value="C:Vma12-Vma22 assembly complex"/>
    <property type="evidence" value="ECO:0007669"/>
    <property type="project" value="TreeGrafter"/>
</dbReference>
<dbReference type="RefSeq" id="XP_062659660.1">
    <property type="nucleotide sequence ID" value="XM_062807488.1"/>
</dbReference>
<proteinExistence type="predicted"/>
<feature type="region of interest" description="Disordered" evidence="3">
    <location>
        <begin position="114"/>
        <end position="226"/>
    </location>
</feature>
<comment type="caution">
    <text evidence="4">The sequence shown here is derived from an EMBL/GenBank/DDBJ whole genome shotgun (WGS) entry which is preliminary data.</text>
</comment>
<dbReference type="Pfam" id="PF21730">
    <property type="entry name" value="Vma22_CCDC115"/>
    <property type="match status" value="2"/>
</dbReference>
<reference evidence="4" key="2">
    <citation type="submission" date="2023-06" db="EMBL/GenBank/DDBJ databases">
        <authorList>
            <consortium name="Lawrence Berkeley National Laboratory"/>
            <person name="Haridas S."/>
            <person name="Hensen N."/>
            <person name="Bonometti L."/>
            <person name="Westerberg I."/>
            <person name="Brannstrom I.O."/>
            <person name="Guillou S."/>
            <person name="Cros-Aarteil S."/>
            <person name="Calhoun S."/>
            <person name="Kuo A."/>
            <person name="Mondo S."/>
            <person name="Pangilinan J."/>
            <person name="Riley R."/>
            <person name="Labutti K."/>
            <person name="Andreopoulos B."/>
            <person name="Lipzen A."/>
            <person name="Chen C."/>
            <person name="Yanf M."/>
            <person name="Daum C."/>
            <person name="Ng V."/>
            <person name="Clum A."/>
            <person name="Steindorff A."/>
            <person name="Ohm R."/>
            <person name="Martin F."/>
            <person name="Silar P."/>
            <person name="Natvig D."/>
            <person name="Lalanne C."/>
            <person name="Gautier V."/>
            <person name="Ament-Velasquez S.L."/>
            <person name="Kruys A."/>
            <person name="Hutchinson M.I."/>
            <person name="Powell A.J."/>
            <person name="Barry K."/>
            <person name="Miller A.N."/>
            <person name="Grigoriev I.V."/>
            <person name="Debuchy R."/>
            <person name="Gladieux P."/>
            <person name="Thoren M.H."/>
            <person name="Johannesson H."/>
        </authorList>
    </citation>
    <scope>NUCLEOTIDE SEQUENCE</scope>
    <source>
        <strain evidence="4">CBS 168.71</strain>
    </source>
</reference>
<evidence type="ECO:0000313" key="5">
    <source>
        <dbReference type="Proteomes" id="UP001278766"/>
    </source>
</evidence>
<accession>A0AAE0LSF7</accession>
<feature type="compositionally biased region" description="Pro residues" evidence="3">
    <location>
        <begin position="1"/>
        <end position="15"/>
    </location>
</feature>
<feature type="coiled-coil region" evidence="2">
    <location>
        <begin position="259"/>
        <end position="296"/>
    </location>
</feature>
<dbReference type="PANTHER" id="PTHR31996">
    <property type="entry name" value="COILED-COIL DOMAIN-CONTAINING PROTEIN 115"/>
    <property type="match status" value="1"/>
</dbReference>
<dbReference type="Proteomes" id="UP001278766">
    <property type="component" value="Unassembled WGS sequence"/>
</dbReference>
<evidence type="ECO:0000256" key="1">
    <source>
        <dbReference type="ARBA" id="ARBA00093634"/>
    </source>
</evidence>
<feature type="compositionally biased region" description="Basic and acidic residues" evidence="3">
    <location>
        <begin position="140"/>
        <end position="162"/>
    </location>
</feature>
<protein>
    <recommendedName>
        <fullName evidence="1">Vacuolar ATPase assembly protein VMA22</fullName>
    </recommendedName>
</protein>
<reference evidence="4" key="1">
    <citation type="journal article" date="2023" name="Mol. Phylogenet. Evol.">
        <title>Genome-scale phylogeny and comparative genomics of the fungal order Sordariales.</title>
        <authorList>
            <person name="Hensen N."/>
            <person name="Bonometti L."/>
            <person name="Westerberg I."/>
            <person name="Brannstrom I.O."/>
            <person name="Guillou S."/>
            <person name="Cros-Aarteil S."/>
            <person name="Calhoun S."/>
            <person name="Haridas S."/>
            <person name="Kuo A."/>
            <person name="Mondo S."/>
            <person name="Pangilinan J."/>
            <person name="Riley R."/>
            <person name="LaButti K."/>
            <person name="Andreopoulos B."/>
            <person name="Lipzen A."/>
            <person name="Chen C."/>
            <person name="Yan M."/>
            <person name="Daum C."/>
            <person name="Ng V."/>
            <person name="Clum A."/>
            <person name="Steindorff A."/>
            <person name="Ohm R.A."/>
            <person name="Martin F."/>
            <person name="Silar P."/>
            <person name="Natvig D.O."/>
            <person name="Lalanne C."/>
            <person name="Gautier V."/>
            <person name="Ament-Velasquez S.L."/>
            <person name="Kruys A."/>
            <person name="Hutchinson M.I."/>
            <person name="Powell A.J."/>
            <person name="Barry K."/>
            <person name="Miller A.N."/>
            <person name="Grigoriev I.V."/>
            <person name="Debuchy R."/>
            <person name="Gladieux P."/>
            <person name="Hiltunen Thoren M."/>
            <person name="Johannesson H."/>
        </authorList>
    </citation>
    <scope>NUCLEOTIDE SEQUENCE</scope>
    <source>
        <strain evidence="4">CBS 168.71</strain>
    </source>
</reference>
<gene>
    <name evidence="4" type="ORF">B0H64DRAFT_461081</name>
</gene>